<dbReference type="VEuPathDB" id="FungiDB:CIMG_04068"/>
<accession>J3KCQ1</accession>
<dbReference type="Proteomes" id="UP000001261">
    <property type="component" value="Unassembled WGS sequence"/>
</dbReference>
<dbReference type="InParanoid" id="J3KCQ1"/>
<evidence type="ECO:0000313" key="2">
    <source>
        <dbReference type="Proteomes" id="UP000001261"/>
    </source>
</evidence>
<dbReference type="KEGG" id="cim:CIMG_04068"/>
<dbReference type="EMBL" id="GG704916">
    <property type="protein sequence ID" value="EAS33044.3"/>
    <property type="molecule type" value="Genomic_DNA"/>
</dbReference>
<gene>
    <name evidence="1" type="ORF">CIMG_04068</name>
</gene>
<protein>
    <submittedName>
        <fullName evidence="1">Uncharacterized protein</fullName>
    </submittedName>
</protein>
<keyword evidence="2" id="KW-1185">Reference proteome</keyword>
<dbReference type="GeneID" id="4563119"/>
<reference evidence="2" key="2">
    <citation type="journal article" date="2010" name="Genome Res.">
        <title>Population genomic sequencing of Coccidioides fungi reveals recent hybridization and transposon control.</title>
        <authorList>
            <person name="Neafsey D.E."/>
            <person name="Barker B.M."/>
            <person name="Sharpton T.J."/>
            <person name="Stajich J.E."/>
            <person name="Park D.J."/>
            <person name="Whiston E."/>
            <person name="Hung C.-Y."/>
            <person name="McMahan C."/>
            <person name="White J."/>
            <person name="Sykes S."/>
            <person name="Heiman D."/>
            <person name="Young S."/>
            <person name="Zeng Q."/>
            <person name="Abouelleil A."/>
            <person name="Aftuck L."/>
            <person name="Bessette D."/>
            <person name="Brown A."/>
            <person name="FitzGerald M."/>
            <person name="Lui A."/>
            <person name="Macdonald J.P."/>
            <person name="Priest M."/>
            <person name="Orbach M.J."/>
            <person name="Galgiani J.N."/>
            <person name="Kirkland T.N."/>
            <person name="Cole G.T."/>
            <person name="Birren B.W."/>
            <person name="Henn M.R."/>
            <person name="Taylor J.W."/>
            <person name="Rounsley S.D."/>
        </authorList>
    </citation>
    <scope>GENOME REANNOTATION</scope>
    <source>
        <strain evidence="2">RS</strain>
    </source>
</reference>
<dbReference type="RefSeq" id="XP_001244627.2">
    <property type="nucleotide sequence ID" value="XM_001244626.2"/>
</dbReference>
<name>J3KCQ1_COCIM</name>
<dbReference type="AlphaFoldDB" id="J3KCQ1"/>
<proteinExistence type="predicted"/>
<evidence type="ECO:0000313" key="1">
    <source>
        <dbReference type="EMBL" id="EAS33044.3"/>
    </source>
</evidence>
<reference evidence="2" key="1">
    <citation type="journal article" date="2009" name="Genome Res.">
        <title>Comparative genomic analyses of the human fungal pathogens Coccidioides and their relatives.</title>
        <authorList>
            <person name="Sharpton T.J."/>
            <person name="Stajich J.E."/>
            <person name="Rounsley S.D."/>
            <person name="Gardner M.J."/>
            <person name="Wortman J.R."/>
            <person name="Jordar V.S."/>
            <person name="Maiti R."/>
            <person name="Kodira C.D."/>
            <person name="Neafsey D.E."/>
            <person name="Zeng Q."/>
            <person name="Hung C.-Y."/>
            <person name="McMahan C."/>
            <person name="Muszewska A."/>
            <person name="Grynberg M."/>
            <person name="Mandel M.A."/>
            <person name="Kellner E.M."/>
            <person name="Barker B.M."/>
            <person name="Galgiani J.N."/>
            <person name="Orbach M.J."/>
            <person name="Kirkland T.N."/>
            <person name="Cole G.T."/>
            <person name="Henn M.R."/>
            <person name="Birren B.W."/>
            <person name="Taylor J.W."/>
        </authorList>
    </citation>
    <scope>NUCLEOTIDE SEQUENCE [LARGE SCALE GENOMIC DNA]</scope>
    <source>
        <strain evidence="2">RS</strain>
    </source>
</reference>
<organism evidence="1 2">
    <name type="scientific">Coccidioides immitis (strain RS)</name>
    <name type="common">Valley fever fungus</name>
    <dbReference type="NCBI Taxonomy" id="246410"/>
    <lineage>
        <taxon>Eukaryota</taxon>
        <taxon>Fungi</taxon>
        <taxon>Dikarya</taxon>
        <taxon>Ascomycota</taxon>
        <taxon>Pezizomycotina</taxon>
        <taxon>Eurotiomycetes</taxon>
        <taxon>Eurotiomycetidae</taxon>
        <taxon>Onygenales</taxon>
        <taxon>Onygenaceae</taxon>
        <taxon>Coccidioides</taxon>
    </lineage>
</organism>
<sequence length="167" mass="19229">MWRDFSRLWSWVWAVQVMEHERDPIGALVPVHSLTAEYALDRLNTGREPLQLQQPASNHAGSTPQEFTSNLRVILTSDVKIYQQSWLQLMCTRSSLVADFQALQSQYRLHKHSEKSLATVRLCMRHTCNIPEMSKQPNEMTGTLSSCDAGGFSWEALHLSFKIRLWV</sequence>